<keyword evidence="3" id="KW-0804">Transcription</keyword>
<proteinExistence type="predicted"/>
<keyword evidence="1" id="KW-0805">Transcription regulation</keyword>
<accession>A0AAE4CQU2</accession>
<keyword evidence="2 4" id="KW-0238">DNA-binding</keyword>
<dbReference type="Proteomes" id="UP001183629">
    <property type="component" value="Unassembled WGS sequence"/>
</dbReference>
<comment type="caution">
    <text evidence="6">The sequence shown here is derived from an EMBL/GenBank/DDBJ whole genome shotgun (WGS) entry which is preliminary data.</text>
</comment>
<gene>
    <name evidence="6" type="ORF">J2S44_001590</name>
</gene>
<organism evidence="6 7">
    <name type="scientific">Catenuloplanes niger</name>
    <dbReference type="NCBI Taxonomy" id="587534"/>
    <lineage>
        <taxon>Bacteria</taxon>
        <taxon>Bacillati</taxon>
        <taxon>Actinomycetota</taxon>
        <taxon>Actinomycetes</taxon>
        <taxon>Micromonosporales</taxon>
        <taxon>Micromonosporaceae</taxon>
        <taxon>Catenuloplanes</taxon>
    </lineage>
</organism>
<dbReference type="PANTHER" id="PTHR47506:SF1">
    <property type="entry name" value="HTH-TYPE TRANSCRIPTIONAL REGULATOR YJDC"/>
    <property type="match status" value="1"/>
</dbReference>
<protein>
    <submittedName>
        <fullName evidence="6">AcrR family transcriptional regulator</fullName>
    </submittedName>
</protein>
<dbReference type="InterPro" id="IPR011075">
    <property type="entry name" value="TetR_C"/>
</dbReference>
<dbReference type="Pfam" id="PF00440">
    <property type="entry name" value="TetR_N"/>
    <property type="match status" value="1"/>
</dbReference>
<evidence type="ECO:0000256" key="3">
    <source>
        <dbReference type="ARBA" id="ARBA00023163"/>
    </source>
</evidence>
<dbReference type="AlphaFoldDB" id="A0AAE4CQU2"/>
<feature type="DNA-binding region" description="H-T-H motif" evidence="4">
    <location>
        <begin position="37"/>
        <end position="56"/>
    </location>
</feature>
<dbReference type="PANTHER" id="PTHR47506">
    <property type="entry name" value="TRANSCRIPTIONAL REGULATORY PROTEIN"/>
    <property type="match status" value="1"/>
</dbReference>
<dbReference type="SUPFAM" id="SSF46689">
    <property type="entry name" value="Homeodomain-like"/>
    <property type="match status" value="1"/>
</dbReference>
<evidence type="ECO:0000256" key="1">
    <source>
        <dbReference type="ARBA" id="ARBA00023015"/>
    </source>
</evidence>
<dbReference type="InterPro" id="IPR009057">
    <property type="entry name" value="Homeodomain-like_sf"/>
</dbReference>
<evidence type="ECO:0000313" key="6">
    <source>
        <dbReference type="EMBL" id="MDR7321340.1"/>
    </source>
</evidence>
<evidence type="ECO:0000256" key="4">
    <source>
        <dbReference type="PROSITE-ProRule" id="PRU00335"/>
    </source>
</evidence>
<name>A0AAE4CQU2_9ACTN</name>
<evidence type="ECO:0000259" key="5">
    <source>
        <dbReference type="PROSITE" id="PS50977"/>
    </source>
</evidence>
<dbReference type="RefSeq" id="WP_310410291.1">
    <property type="nucleotide sequence ID" value="NZ_JAVDYC010000001.1"/>
</dbReference>
<dbReference type="SUPFAM" id="SSF48498">
    <property type="entry name" value="Tetracyclin repressor-like, C-terminal domain"/>
    <property type="match status" value="1"/>
</dbReference>
<dbReference type="Gene3D" id="1.10.10.60">
    <property type="entry name" value="Homeodomain-like"/>
    <property type="match status" value="1"/>
</dbReference>
<dbReference type="Gene3D" id="1.10.357.10">
    <property type="entry name" value="Tetracycline Repressor, domain 2"/>
    <property type="match status" value="1"/>
</dbReference>
<feature type="domain" description="HTH tetR-type" evidence="5">
    <location>
        <begin position="14"/>
        <end position="74"/>
    </location>
</feature>
<evidence type="ECO:0000313" key="7">
    <source>
        <dbReference type="Proteomes" id="UP001183629"/>
    </source>
</evidence>
<dbReference type="InterPro" id="IPR001647">
    <property type="entry name" value="HTH_TetR"/>
</dbReference>
<dbReference type="InterPro" id="IPR036271">
    <property type="entry name" value="Tet_transcr_reg_TetR-rel_C_sf"/>
</dbReference>
<keyword evidence="7" id="KW-1185">Reference proteome</keyword>
<reference evidence="6 7" key="1">
    <citation type="submission" date="2023-07" db="EMBL/GenBank/DDBJ databases">
        <title>Sequencing the genomes of 1000 actinobacteria strains.</title>
        <authorList>
            <person name="Klenk H.-P."/>
        </authorList>
    </citation>
    <scope>NUCLEOTIDE SEQUENCE [LARGE SCALE GENOMIC DNA]</scope>
    <source>
        <strain evidence="6 7">DSM 44711</strain>
    </source>
</reference>
<sequence length="201" mass="21729">MADSPNAAFGRPREFDLDEALERAMQVFWARGYDGASLSDLIGAMGITKSSMYAAYGNKEQLFRKALQRYAEGPASYATRALKEPTARAVAETFLRGAVRTVTTPGRPVGCMSVQGALALSEQGRAAHDVLVDWRNDAGVRLEERFQRAVDEGDLPGGADPRRLARFIMTTGFGLAVQAANGLATEDLDEIVDTALSNWPS</sequence>
<dbReference type="GO" id="GO:0003677">
    <property type="term" value="F:DNA binding"/>
    <property type="evidence" value="ECO:0007669"/>
    <property type="project" value="UniProtKB-UniRule"/>
</dbReference>
<dbReference type="Pfam" id="PF16925">
    <property type="entry name" value="TetR_C_13"/>
    <property type="match status" value="1"/>
</dbReference>
<dbReference type="EMBL" id="JAVDYC010000001">
    <property type="protein sequence ID" value="MDR7321340.1"/>
    <property type="molecule type" value="Genomic_DNA"/>
</dbReference>
<evidence type="ECO:0000256" key="2">
    <source>
        <dbReference type="ARBA" id="ARBA00023125"/>
    </source>
</evidence>
<dbReference type="PROSITE" id="PS50977">
    <property type="entry name" value="HTH_TETR_2"/>
    <property type="match status" value="1"/>
</dbReference>